<reference evidence="6 7" key="2">
    <citation type="submission" date="2024-07" db="EMBL/GenBank/DDBJ databases">
        <authorList>
            <person name="Akdeniz Z."/>
        </authorList>
    </citation>
    <scope>NUCLEOTIDE SEQUENCE [LARGE SCALE GENOMIC DNA]</scope>
</reference>
<feature type="domain" description="EF-hand" evidence="4">
    <location>
        <begin position="35"/>
        <end position="70"/>
    </location>
</feature>
<dbReference type="SMART" id="SM00054">
    <property type="entry name" value="EFh"/>
    <property type="match status" value="3"/>
</dbReference>
<evidence type="ECO:0000313" key="7">
    <source>
        <dbReference type="Proteomes" id="UP001642409"/>
    </source>
</evidence>
<dbReference type="PANTHER" id="PTHR45942">
    <property type="entry name" value="PROTEIN PHOSPATASE 3 REGULATORY SUBUNIT B ALPHA ISOFORM TYPE 1"/>
    <property type="match status" value="1"/>
</dbReference>
<evidence type="ECO:0000313" key="5">
    <source>
        <dbReference type="EMBL" id="CAI9934404.1"/>
    </source>
</evidence>
<feature type="domain" description="EF-hand" evidence="4">
    <location>
        <begin position="79"/>
        <end position="106"/>
    </location>
</feature>
<evidence type="ECO:0000313" key="6">
    <source>
        <dbReference type="EMBL" id="CAL6087591.1"/>
    </source>
</evidence>
<dbReference type="Gene3D" id="1.10.238.10">
    <property type="entry name" value="EF-hand"/>
    <property type="match status" value="1"/>
</dbReference>
<keyword evidence="1" id="KW-0479">Metal-binding</keyword>
<dbReference type="Pfam" id="PF13499">
    <property type="entry name" value="EF-hand_7"/>
    <property type="match status" value="1"/>
</dbReference>
<evidence type="ECO:0000256" key="3">
    <source>
        <dbReference type="ARBA" id="ARBA00022837"/>
    </source>
</evidence>
<keyword evidence="3" id="KW-0106">Calcium</keyword>
<keyword evidence="2" id="KW-0677">Repeat</keyword>
<dbReference type="AlphaFoldDB" id="A0AA86TZG0"/>
<name>A0AA86TZG0_9EUKA</name>
<feature type="domain" description="EF-hand" evidence="4">
    <location>
        <begin position="1"/>
        <end position="34"/>
    </location>
</feature>
<protein>
    <submittedName>
        <fullName evidence="5">Calmodulin</fullName>
    </submittedName>
</protein>
<reference evidence="5" key="1">
    <citation type="submission" date="2023-06" db="EMBL/GenBank/DDBJ databases">
        <authorList>
            <person name="Kurt Z."/>
        </authorList>
    </citation>
    <scope>NUCLEOTIDE SEQUENCE</scope>
</reference>
<gene>
    <name evidence="5" type="ORF">HINF_LOCUS22049</name>
    <name evidence="6" type="ORF">HINF_LOCUS63718</name>
</gene>
<dbReference type="Proteomes" id="UP001642409">
    <property type="component" value="Unassembled WGS sequence"/>
</dbReference>
<dbReference type="EMBL" id="CATOUU010000569">
    <property type="protein sequence ID" value="CAI9934404.1"/>
    <property type="molecule type" value="Genomic_DNA"/>
</dbReference>
<dbReference type="InterPro" id="IPR018247">
    <property type="entry name" value="EF_Hand_1_Ca_BS"/>
</dbReference>
<dbReference type="InterPro" id="IPR002048">
    <property type="entry name" value="EF_hand_dom"/>
</dbReference>
<comment type="caution">
    <text evidence="5">The sequence shown here is derived from an EMBL/GenBank/DDBJ whole genome shotgun (WGS) entry which is preliminary data.</text>
</comment>
<accession>A0AA86TZG0</accession>
<dbReference type="InterPro" id="IPR011992">
    <property type="entry name" value="EF-hand-dom_pair"/>
</dbReference>
<dbReference type="SUPFAM" id="SSF47473">
    <property type="entry name" value="EF-hand"/>
    <property type="match status" value="1"/>
</dbReference>
<sequence>MDFAVQMFKKYDQDKSGSLQINEVYNCLQSLGTKFSLKDIQIIVQAFDDNKNGALDYNEFEQLCYILQNVDNISVESVLFYKADSDKNGTIDVNEFINIMKSLKVAMPDEKLKNFAIQMGAATDGIGFEKFTHLITKIKALM</sequence>
<dbReference type="PROSITE" id="PS50222">
    <property type="entry name" value="EF_HAND_2"/>
    <property type="match status" value="3"/>
</dbReference>
<organism evidence="5">
    <name type="scientific">Hexamita inflata</name>
    <dbReference type="NCBI Taxonomy" id="28002"/>
    <lineage>
        <taxon>Eukaryota</taxon>
        <taxon>Metamonada</taxon>
        <taxon>Diplomonadida</taxon>
        <taxon>Hexamitidae</taxon>
        <taxon>Hexamitinae</taxon>
        <taxon>Hexamita</taxon>
    </lineage>
</organism>
<dbReference type="PROSITE" id="PS00018">
    <property type="entry name" value="EF_HAND_1"/>
    <property type="match status" value="3"/>
</dbReference>
<dbReference type="GO" id="GO:0005509">
    <property type="term" value="F:calcium ion binding"/>
    <property type="evidence" value="ECO:0007669"/>
    <property type="project" value="InterPro"/>
</dbReference>
<evidence type="ECO:0000259" key="4">
    <source>
        <dbReference type="PROSITE" id="PS50222"/>
    </source>
</evidence>
<keyword evidence="7" id="KW-1185">Reference proteome</keyword>
<evidence type="ECO:0000256" key="1">
    <source>
        <dbReference type="ARBA" id="ARBA00022723"/>
    </source>
</evidence>
<dbReference type="EMBL" id="CAXDID020000402">
    <property type="protein sequence ID" value="CAL6087591.1"/>
    <property type="molecule type" value="Genomic_DNA"/>
</dbReference>
<proteinExistence type="predicted"/>
<evidence type="ECO:0000256" key="2">
    <source>
        <dbReference type="ARBA" id="ARBA00022737"/>
    </source>
</evidence>
<dbReference type="Pfam" id="PF13202">
    <property type="entry name" value="EF-hand_5"/>
    <property type="match status" value="1"/>
</dbReference>